<dbReference type="PROSITE" id="PS50014">
    <property type="entry name" value="BROMODOMAIN_2"/>
    <property type="match status" value="2"/>
</dbReference>
<feature type="compositionally biased region" description="Basic residues" evidence="3">
    <location>
        <begin position="603"/>
        <end position="619"/>
    </location>
</feature>
<feature type="region of interest" description="Disordered" evidence="3">
    <location>
        <begin position="965"/>
        <end position="1054"/>
    </location>
</feature>
<feature type="domain" description="Bromo" evidence="4">
    <location>
        <begin position="445"/>
        <end position="517"/>
    </location>
</feature>
<evidence type="ECO:0000256" key="1">
    <source>
        <dbReference type="ARBA" id="ARBA00023117"/>
    </source>
</evidence>
<dbReference type="GO" id="GO:0006338">
    <property type="term" value="P:chromatin remodeling"/>
    <property type="evidence" value="ECO:0007669"/>
    <property type="project" value="TreeGrafter"/>
</dbReference>
<dbReference type="InterPro" id="IPR050935">
    <property type="entry name" value="Bromo_chromatin_reader"/>
</dbReference>
<dbReference type="PANTHER" id="PTHR22880:SF243">
    <property type="entry name" value="BROMO DOMAIN-CONTAINING PROTEIN"/>
    <property type="match status" value="1"/>
</dbReference>
<dbReference type="Gene3D" id="1.20.920.10">
    <property type="entry name" value="Bromodomain-like"/>
    <property type="match status" value="3"/>
</dbReference>
<feature type="compositionally biased region" description="Polar residues" evidence="3">
    <location>
        <begin position="1281"/>
        <end position="1291"/>
    </location>
</feature>
<dbReference type="PROSITE" id="PS00633">
    <property type="entry name" value="BROMODOMAIN_1"/>
    <property type="match status" value="2"/>
</dbReference>
<feature type="compositionally biased region" description="Low complexity" evidence="3">
    <location>
        <begin position="1313"/>
        <end position="1341"/>
    </location>
</feature>
<feature type="domain" description="Bromo" evidence="4">
    <location>
        <begin position="758"/>
        <end position="830"/>
    </location>
</feature>
<feature type="compositionally biased region" description="Basic and acidic residues" evidence="3">
    <location>
        <begin position="1415"/>
        <end position="1436"/>
    </location>
</feature>
<dbReference type="InterPro" id="IPR018359">
    <property type="entry name" value="Bromodomain_CS"/>
</dbReference>
<proteinExistence type="predicted"/>
<feature type="compositionally biased region" description="Low complexity" evidence="3">
    <location>
        <begin position="1015"/>
        <end position="1030"/>
    </location>
</feature>
<gene>
    <name evidence="5" type="primary">Cbn-bet-2</name>
    <name evidence="5" type="ORF">CAEBREN_05996</name>
</gene>
<dbReference type="SMART" id="SM00297">
    <property type="entry name" value="BROMO"/>
    <property type="match status" value="2"/>
</dbReference>
<keyword evidence="1 2" id="KW-0103">Bromodomain</keyword>
<evidence type="ECO:0000259" key="4">
    <source>
        <dbReference type="PROSITE" id="PS50014"/>
    </source>
</evidence>
<evidence type="ECO:0000313" key="5">
    <source>
        <dbReference type="EMBL" id="EGT59266.1"/>
    </source>
</evidence>
<accession>G0MI87</accession>
<evidence type="ECO:0000256" key="3">
    <source>
        <dbReference type="SAM" id="MobiDB-lite"/>
    </source>
</evidence>
<dbReference type="InterPro" id="IPR001487">
    <property type="entry name" value="Bromodomain"/>
</dbReference>
<feature type="region of interest" description="Disordered" evidence="3">
    <location>
        <begin position="1151"/>
        <end position="1446"/>
    </location>
</feature>
<keyword evidence="6" id="KW-1185">Reference proteome</keyword>
<reference evidence="6" key="1">
    <citation type="submission" date="2011-07" db="EMBL/GenBank/DDBJ databases">
        <authorList>
            <consortium name="Caenorhabditis brenneri Sequencing and Analysis Consortium"/>
            <person name="Wilson R.K."/>
        </authorList>
    </citation>
    <scope>NUCLEOTIDE SEQUENCE [LARGE SCALE GENOMIC DNA]</scope>
    <source>
        <strain evidence="6">PB2801</strain>
    </source>
</reference>
<feature type="compositionally biased region" description="Polar residues" evidence="3">
    <location>
        <begin position="1209"/>
        <end position="1219"/>
    </location>
</feature>
<feature type="compositionally biased region" description="Low complexity" evidence="3">
    <location>
        <begin position="1243"/>
        <end position="1258"/>
    </location>
</feature>
<feature type="compositionally biased region" description="Acidic residues" evidence="3">
    <location>
        <begin position="108"/>
        <end position="118"/>
    </location>
</feature>
<evidence type="ECO:0000313" key="6">
    <source>
        <dbReference type="Proteomes" id="UP000008068"/>
    </source>
</evidence>
<name>G0MI87_CAEBE</name>
<feature type="compositionally biased region" description="Basic and acidic residues" evidence="3">
    <location>
        <begin position="119"/>
        <end position="129"/>
    </location>
</feature>
<dbReference type="InterPro" id="IPR036427">
    <property type="entry name" value="Bromodomain-like_sf"/>
</dbReference>
<feature type="compositionally biased region" description="Basic and acidic residues" evidence="3">
    <location>
        <begin position="575"/>
        <end position="588"/>
    </location>
</feature>
<feature type="compositionally biased region" description="Basic and acidic residues" evidence="3">
    <location>
        <begin position="72"/>
        <end position="90"/>
    </location>
</feature>
<dbReference type="Pfam" id="PF00439">
    <property type="entry name" value="Bromodomain"/>
    <property type="match status" value="2"/>
</dbReference>
<feature type="compositionally biased region" description="Acidic residues" evidence="3">
    <location>
        <begin position="648"/>
        <end position="663"/>
    </location>
</feature>
<dbReference type="PANTHER" id="PTHR22880">
    <property type="entry name" value="FALZ-RELATED BROMODOMAIN-CONTAINING PROTEINS"/>
    <property type="match status" value="1"/>
</dbReference>
<protein>
    <submittedName>
        <fullName evidence="5">CBN-BET-2 protein</fullName>
    </submittedName>
</protein>
<dbReference type="InParanoid" id="G0MI87"/>
<dbReference type="HOGENOM" id="CLU_004596_0_0_1"/>
<dbReference type="FunCoup" id="G0MI87">
    <property type="interactions" value="128"/>
</dbReference>
<feature type="compositionally biased region" description="Pro residues" evidence="3">
    <location>
        <begin position="1342"/>
        <end position="1363"/>
    </location>
</feature>
<dbReference type="GO" id="GO:0006355">
    <property type="term" value="P:regulation of DNA-templated transcription"/>
    <property type="evidence" value="ECO:0007669"/>
    <property type="project" value="TreeGrafter"/>
</dbReference>
<feature type="compositionally biased region" description="Basic and acidic residues" evidence="3">
    <location>
        <begin position="23"/>
        <end position="45"/>
    </location>
</feature>
<feature type="compositionally biased region" description="Basic residues" evidence="3">
    <location>
        <begin position="1000"/>
        <end position="1011"/>
    </location>
</feature>
<dbReference type="GO" id="GO:0000785">
    <property type="term" value="C:chromatin"/>
    <property type="evidence" value="ECO:0007669"/>
    <property type="project" value="TreeGrafter"/>
</dbReference>
<dbReference type="GO" id="GO:0005634">
    <property type="term" value="C:nucleus"/>
    <property type="evidence" value="ECO:0007669"/>
    <property type="project" value="TreeGrafter"/>
</dbReference>
<organism evidence="6">
    <name type="scientific">Caenorhabditis brenneri</name>
    <name type="common">Nematode worm</name>
    <dbReference type="NCBI Taxonomy" id="135651"/>
    <lineage>
        <taxon>Eukaryota</taxon>
        <taxon>Metazoa</taxon>
        <taxon>Ecdysozoa</taxon>
        <taxon>Nematoda</taxon>
        <taxon>Chromadorea</taxon>
        <taxon>Rhabditida</taxon>
        <taxon>Rhabditina</taxon>
        <taxon>Rhabditomorpha</taxon>
        <taxon>Rhabditoidea</taxon>
        <taxon>Rhabditidae</taxon>
        <taxon>Peloderinae</taxon>
        <taxon>Caenorhabditis</taxon>
    </lineage>
</organism>
<feature type="compositionally biased region" description="Basic and acidic residues" evidence="3">
    <location>
        <begin position="246"/>
        <end position="262"/>
    </location>
</feature>
<dbReference type="SUPFAM" id="SSF47370">
    <property type="entry name" value="Bromodomain"/>
    <property type="match status" value="3"/>
</dbReference>
<feature type="compositionally biased region" description="Pro residues" evidence="3">
    <location>
        <begin position="705"/>
        <end position="720"/>
    </location>
</feature>
<dbReference type="EMBL" id="GL379795">
    <property type="protein sequence ID" value="EGT59266.1"/>
    <property type="molecule type" value="Genomic_DNA"/>
</dbReference>
<evidence type="ECO:0000256" key="2">
    <source>
        <dbReference type="PROSITE-ProRule" id="PRU00035"/>
    </source>
</evidence>
<feature type="compositionally biased region" description="Acidic residues" evidence="3">
    <location>
        <begin position="1179"/>
        <end position="1191"/>
    </location>
</feature>
<feature type="compositionally biased region" description="Basic and acidic residues" evidence="3">
    <location>
        <begin position="152"/>
        <end position="172"/>
    </location>
</feature>
<feature type="region of interest" description="Disordered" evidence="3">
    <location>
        <begin position="1"/>
        <end position="429"/>
    </location>
</feature>
<feature type="compositionally biased region" description="Polar residues" evidence="3">
    <location>
        <begin position="383"/>
        <end position="394"/>
    </location>
</feature>
<feature type="compositionally biased region" description="Low complexity" evidence="3">
    <location>
        <begin position="1395"/>
        <end position="1412"/>
    </location>
</feature>
<dbReference type="eggNOG" id="KOG1474">
    <property type="taxonomic scope" value="Eukaryota"/>
</dbReference>
<dbReference type="OMA" id="ALKHKHS"/>
<dbReference type="Proteomes" id="UP000008068">
    <property type="component" value="Unassembled WGS sequence"/>
</dbReference>
<dbReference type="PRINTS" id="PR00503">
    <property type="entry name" value="BROMODOMAIN"/>
</dbReference>
<dbReference type="STRING" id="135651.G0MI87"/>
<dbReference type="OrthoDB" id="21449at2759"/>
<sequence length="1460" mass="161291">MSESAEKPCGSLALLGDYDSDEKEASPEASEPAHMETDEKTDIEVARASSAEADSEQPGSPVSGPDHSSILLDEKKSDDEFKIESSSREDEPMETSSAYRGGPCLSEDSSDDDSDDEDDIRKSPVDRKQSQSPKQELEDEATSAVDINSKLESPKTMDETVGMDYEKVKSESPEESLDCDYGEKPKSSPLDQPTSPKTDEQMEWDSAEQPEKPSSSEPVVQEKPISPENFDDLLVMSGENSSSPKQLDDSSVDKPKSRESSKSPEQSPASPLVAPKSHESLKNSEASPVRKSPTPESSDKPDDNSVSTAARASVSPANRLDDQPTAIKESVETSSEPVIPVEEDPIPDSPQSPDASDDSDNEEVEKMDTSSKPDPVSDDDEPGTSSDRSGSLSRHATPDTKPWQSPRQQPIEGVVQPRTNPPPGKPTRHTNCLDYVLFTVIKDAVKHKHSWPFQFPVDANKLEIPEYHNMITRPMDLHTIEQRIRNIYYWSAQDAIQDINQLFSNCYKFNPPEYDVYKMAKTLERQIQTQLKDLPRSDLKTMIENCKKFNDRNDDIYIMCENIEGVVQRDMEYMPTEEKEQEFPDHQRKTMFLVNNPNGKAKTPQKRGRKSNRGRKKGPIPRSTSSFKESMDSVDDQDDASSKVDSVNFDDDHDITTEKDEDSQSAPIQDEVQEAKPSTSQPPAKKRKVENGDNGVIVTKAATPVPTPAAAPATPAPIPRKNPNSMIDWKHLPPRWQGKQSEWQKFCSKLIQEMHSLKNKGFAQVFYLPVDPIKLKIFDYLDVIKTPMDLQTIKKKLDHKQYIDPEEFVADMNLMVDNCCKYNPKGSAVHQNALDLKALFDERWKLFPRPGVSKIVSDSYINQSLIVNTDLVEDERINSYLSAVKAEEKKCAEKLEQLRNMSEGLYTIAMQRREAKLAGNVAPALAPNQLTQLDKLGINISNAPIMVPELISPALSVRSSNRAPVPKIIDDIGPSPIKARKISKPRPSNASIASTPGGNRGRKPKSGRPRKSLYSPAPGSPVASVPVQSQRTTHSGGKKPYISMYGRTSGDKSELSDKIRNIPELYVHPILRMIQLAQLDANKDVITMTSLCDEEVDFNDAQEDLVIEILDYLEMTKRDKARAMRVRQELEVRAKFYGFDAFDTRRGIIPRNRINPAPFQNRLRSDSPSPSASHHSSDSESESDDSSDSDSEPPAPRVNPAAHKRHRPNNISATSSRDSTPAGAAPPSRPHKGGSSKPGYTLSEESSSSSDSNGSSDSSDSDSEPEVNQKKKGKDGRMSSKPKSTPVSLSQEKGKKSTPPPKDTPLGKNVVQSTSKGPSPPTSKKTTIAPTKGPSPATTKKPSPPPTKKPSPPPTKKPAPPKRPITILDELLPNTPAKNKDEAPSTSSAPSKLKPSVSNDSRPSSSSVSPPSQETPHDWRKLKEEHLKRKAAERAAEPAPYMDPDEVLFEIERIYGPTSR</sequence>
<feature type="region of interest" description="Disordered" evidence="3">
    <location>
        <begin position="575"/>
        <end position="721"/>
    </location>
</feature>